<dbReference type="AlphaFoldDB" id="A0A371PM23"/>
<feature type="transmembrane region" description="Helical" evidence="1">
    <location>
        <begin position="43"/>
        <end position="65"/>
    </location>
</feature>
<protein>
    <recommendedName>
        <fullName evidence="4">YIEGIA protein</fullName>
    </recommendedName>
</protein>
<evidence type="ECO:0000313" key="3">
    <source>
        <dbReference type="Proteomes" id="UP000261905"/>
    </source>
</evidence>
<name>A0A371PM23_9BACL</name>
<keyword evidence="1" id="KW-1133">Transmembrane helix</keyword>
<dbReference type="Proteomes" id="UP000261905">
    <property type="component" value="Unassembled WGS sequence"/>
</dbReference>
<evidence type="ECO:0000256" key="1">
    <source>
        <dbReference type="SAM" id="Phobius"/>
    </source>
</evidence>
<feature type="transmembrane region" description="Helical" evidence="1">
    <location>
        <begin position="12"/>
        <end position="31"/>
    </location>
</feature>
<evidence type="ECO:0000313" key="2">
    <source>
        <dbReference type="EMBL" id="REK77270.1"/>
    </source>
</evidence>
<keyword evidence="3" id="KW-1185">Reference proteome</keyword>
<dbReference type="EMBL" id="QUBQ01000001">
    <property type="protein sequence ID" value="REK77270.1"/>
    <property type="molecule type" value="Genomic_DNA"/>
</dbReference>
<evidence type="ECO:0008006" key="4">
    <source>
        <dbReference type="Google" id="ProtNLM"/>
    </source>
</evidence>
<comment type="caution">
    <text evidence="2">The sequence shown here is derived from an EMBL/GenBank/DDBJ whole genome shotgun (WGS) entry which is preliminary data.</text>
</comment>
<proteinExistence type="predicted"/>
<accession>A0A371PM23</accession>
<organism evidence="2 3">
    <name type="scientific">Paenibacillus paeoniae</name>
    <dbReference type="NCBI Taxonomy" id="2292705"/>
    <lineage>
        <taxon>Bacteria</taxon>
        <taxon>Bacillati</taxon>
        <taxon>Bacillota</taxon>
        <taxon>Bacilli</taxon>
        <taxon>Bacillales</taxon>
        <taxon>Paenibacillaceae</taxon>
        <taxon>Paenibacillus</taxon>
    </lineage>
</organism>
<sequence>MLAFLKDNHHLAGVILGIIFGVIARLLMLKTDYRQYPTYPHGRIIHISLGVIAAALGAVAVPALMGKDYTAITFLTLAAQQFRDVRKMERETLTKIDSLELVSRGATYIEGIAMVFEGRNYLVIMSALLTSLFAIVINLWFGIGAGLLSLLIVNKLKSGHRIAHIAYVESAKVVVDGPDLFVSDIYIMNVGLKANQEIIAKRGMGYILTPTNPNSKVTLGNIGQRQAILYDLATILGVYRDEGEPALIPMAKLDMNDGRLAIFMLPQERDEDKGRDIIRAVQILESAVRMPTEAKVNKEEAGDVG</sequence>
<keyword evidence="1" id="KW-0812">Transmembrane</keyword>
<keyword evidence="1" id="KW-0472">Membrane</keyword>
<dbReference type="InterPro" id="IPR025918">
    <property type="entry name" value="YIEGIA"/>
</dbReference>
<dbReference type="Pfam" id="PF14045">
    <property type="entry name" value="YIEGIA"/>
    <property type="match status" value="1"/>
</dbReference>
<feature type="transmembrane region" description="Helical" evidence="1">
    <location>
        <begin position="121"/>
        <end position="153"/>
    </location>
</feature>
<gene>
    <name evidence="2" type="ORF">DX130_09790</name>
</gene>
<dbReference type="OrthoDB" id="1846546at2"/>
<reference evidence="2 3" key="1">
    <citation type="submission" date="2018-08" db="EMBL/GenBank/DDBJ databases">
        <title>Paenibacillus sp. M4BSY-1, whole genome shotgun sequence.</title>
        <authorList>
            <person name="Tuo L."/>
        </authorList>
    </citation>
    <scope>NUCLEOTIDE SEQUENCE [LARGE SCALE GENOMIC DNA]</scope>
    <source>
        <strain evidence="2 3">M4BSY-1</strain>
    </source>
</reference>
<dbReference type="RefSeq" id="WP_116044778.1">
    <property type="nucleotide sequence ID" value="NZ_QUBQ01000001.1"/>
</dbReference>